<dbReference type="InParanoid" id="T1HBV8"/>
<dbReference type="GO" id="GO:0005886">
    <property type="term" value="C:plasma membrane"/>
    <property type="evidence" value="ECO:0007669"/>
    <property type="project" value="TreeGrafter"/>
</dbReference>
<evidence type="ECO:0000313" key="1">
    <source>
        <dbReference type="EnsemblMetazoa" id="RPRC001520-PA"/>
    </source>
</evidence>
<evidence type="ECO:0008006" key="3">
    <source>
        <dbReference type="Google" id="ProtNLM"/>
    </source>
</evidence>
<dbReference type="Proteomes" id="UP000015103">
    <property type="component" value="Unassembled WGS sequence"/>
</dbReference>
<sequence length="177" mass="19745">MTDLYFNILKSVEQLNLYKEINPNARFIGWEHVIIFIILMLYRYGYGGTFLGVGGTWNLNEEKDPTVEIIASGVLVGYFIYTFVILIACCFGTTKHKASLVDLIMNIVGVVLFIAVGGLALHYWSGYQNEHKYLSISTEKQVGFAVGSLCVITGAIFLIDSVLTIAHIVKKHDLYAP</sequence>
<dbReference type="EnsemblMetazoa" id="RPRC001520-RA">
    <property type="protein sequence ID" value="RPRC001520-PA"/>
    <property type="gene ID" value="RPRC001520"/>
</dbReference>
<dbReference type="InterPro" id="IPR038976">
    <property type="entry name" value="Ssk"/>
</dbReference>
<dbReference type="AlphaFoldDB" id="T1HBV8"/>
<evidence type="ECO:0000313" key="2">
    <source>
        <dbReference type="Proteomes" id="UP000015103"/>
    </source>
</evidence>
<organism evidence="1 2">
    <name type="scientific">Rhodnius prolixus</name>
    <name type="common">Triatomid bug</name>
    <dbReference type="NCBI Taxonomy" id="13249"/>
    <lineage>
        <taxon>Eukaryota</taxon>
        <taxon>Metazoa</taxon>
        <taxon>Ecdysozoa</taxon>
        <taxon>Arthropoda</taxon>
        <taxon>Hexapoda</taxon>
        <taxon>Insecta</taxon>
        <taxon>Pterygota</taxon>
        <taxon>Neoptera</taxon>
        <taxon>Paraneoptera</taxon>
        <taxon>Hemiptera</taxon>
        <taxon>Heteroptera</taxon>
        <taxon>Panheteroptera</taxon>
        <taxon>Cimicomorpha</taxon>
        <taxon>Reduviidae</taxon>
        <taxon>Triatominae</taxon>
        <taxon>Rhodnius</taxon>
    </lineage>
</organism>
<dbReference type="eggNOG" id="ENOG502RZZJ">
    <property type="taxonomic scope" value="Eukaryota"/>
</dbReference>
<reference evidence="1" key="1">
    <citation type="submission" date="2015-05" db="UniProtKB">
        <authorList>
            <consortium name="EnsemblMetazoa"/>
        </authorList>
    </citation>
    <scope>IDENTIFICATION</scope>
</reference>
<dbReference type="EMBL" id="ACPB03010870">
    <property type="status" value="NOT_ANNOTATED_CDS"/>
    <property type="molecule type" value="Genomic_DNA"/>
</dbReference>
<keyword evidence="2" id="KW-1185">Reference proteome</keyword>
<dbReference type="PANTHER" id="PTHR36692">
    <property type="entry name" value="PROTEIN SNAKESKIN"/>
    <property type="match status" value="1"/>
</dbReference>
<dbReference type="HOGENOM" id="CLU_130085_0_0_1"/>
<protein>
    <recommendedName>
        <fullName evidence="3">Protein snakeskin</fullName>
    </recommendedName>
</protein>
<proteinExistence type="predicted"/>
<dbReference type="EMBL" id="ACPB03010869">
    <property type="status" value="NOT_ANNOTATED_CDS"/>
    <property type="molecule type" value="Genomic_DNA"/>
</dbReference>
<dbReference type="GO" id="GO:0019991">
    <property type="term" value="P:septate junction assembly"/>
    <property type="evidence" value="ECO:0007669"/>
    <property type="project" value="InterPro"/>
</dbReference>
<dbReference type="OMA" id="TWNLNED"/>
<name>T1HBV8_RHOPR</name>
<accession>T1HBV8</accession>
<dbReference type="FunCoup" id="T1HBV8">
    <property type="interactions" value="4"/>
</dbReference>
<dbReference type="VEuPathDB" id="VectorBase:RPRC001520"/>
<dbReference type="PANTHER" id="PTHR36692:SF3">
    <property type="entry name" value="PROTEIN SNAKESKIN"/>
    <property type="match status" value="1"/>
</dbReference>